<dbReference type="PANTHER" id="PTHR11851">
    <property type="entry name" value="METALLOPROTEASE"/>
    <property type="match status" value="1"/>
</dbReference>
<dbReference type="GO" id="GO:0006508">
    <property type="term" value="P:proteolysis"/>
    <property type="evidence" value="ECO:0007669"/>
    <property type="project" value="UniProtKB-KW"/>
</dbReference>
<dbReference type="InterPro" id="IPR007863">
    <property type="entry name" value="Peptidase_M16_C"/>
</dbReference>
<dbReference type="Proteomes" id="UP000190460">
    <property type="component" value="Unassembled WGS sequence"/>
</dbReference>
<keyword evidence="4" id="KW-1185">Reference proteome</keyword>
<keyword evidence="3" id="KW-0378">Hydrolase</keyword>
<dbReference type="InterPro" id="IPR011249">
    <property type="entry name" value="Metalloenz_LuxS/M16"/>
</dbReference>
<dbReference type="OrthoDB" id="9811314at2"/>
<accession>A0A1T4WIF6</accession>
<dbReference type="PANTHER" id="PTHR11851:SF224">
    <property type="entry name" value="PROCESSING PROTEASE"/>
    <property type="match status" value="1"/>
</dbReference>
<keyword evidence="1" id="KW-1133">Transmembrane helix</keyword>
<evidence type="ECO:0000313" key="4">
    <source>
        <dbReference type="Proteomes" id="UP000190460"/>
    </source>
</evidence>
<evidence type="ECO:0000313" key="3">
    <source>
        <dbReference type="EMBL" id="SKA77126.1"/>
    </source>
</evidence>
<keyword evidence="1" id="KW-0812">Transmembrane</keyword>
<name>A0A1T4WIF6_9GAMM</name>
<keyword evidence="1" id="KW-0472">Membrane</keyword>
<dbReference type="RefSeq" id="WP_078922204.1">
    <property type="nucleotide sequence ID" value="NZ_FUYB01000006.1"/>
</dbReference>
<evidence type="ECO:0000256" key="1">
    <source>
        <dbReference type="SAM" id="Phobius"/>
    </source>
</evidence>
<sequence>MRISSVQFVYQLAYQAVGILALGVSMGTVYAATPIEHWQQPKGSSIWLASSMGIPMVDVHVEFDQGARRDPENKMGLSSLTASLANKGVLAWQAHPALDEAGLGEAWADLGADFSIGSDNDTFSFALRSLTYPDVLPAAIALAAQQIAAPAFDPVVAQREIDKTIAAIKEAETRPDYVAGVAYAKAVFGQHPYGHATTEASLKALTLDDLKQFYQTKLNPCQAKVSIVGALTREQADQLVTQLLAGLKTDSPATCPTLADLPDPAKLTAAVNLDLPFDSAQAQILMGQPAMKRSDPDFFAILVGNHILGGSGSISRLSDEVREKRGLTYGVDSYFAARQSVGEFTISLQTRPDQAQQAAALSMQVLKDFVEKGPTEAEVIAAKANLIGGFPLRIDSNRNLLSNIANIARNGLPLDYLDTWTQRIDAVTREDIQRAFAAKLQPEQMVTVILGAKPAQ</sequence>
<dbReference type="EMBL" id="FUYB01000006">
    <property type="protein sequence ID" value="SKA77126.1"/>
    <property type="molecule type" value="Genomic_DNA"/>
</dbReference>
<protein>
    <submittedName>
        <fullName evidence="3">Zinc protease</fullName>
    </submittedName>
</protein>
<keyword evidence="3" id="KW-0645">Protease</keyword>
<feature type="domain" description="Peptidase M16 C-terminal" evidence="2">
    <location>
        <begin position="205"/>
        <end position="386"/>
    </location>
</feature>
<dbReference type="Gene3D" id="3.30.830.10">
    <property type="entry name" value="Metalloenzyme, LuxS/M16 peptidase-like"/>
    <property type="match status" value="2"/>
</dbReference>
<dbReference type="STRING" id="92487.SAMN02745130_01735"/>
<gene>
    <name evidence="3" type="ORF">SAMN02745130_01735</name>
</gene>
<dbReference type="SUPFAM" id="SSF63411">
    <property type="entry name" value="LuxS/MPP-like metallohydrolase"/>
    <property type="match status" value="2"/>
</dbReference>
<feature type="transmembrane region" description="Helical" evidence="1">
    <location>
        <begin position="12"/>
        <end position="32"/>
    </location>
</feature>
<dbReference type="Pfam" id="PF05193">
    <property type="entry name" value="Peptidase_M16_C"/>
    <property type="match status" value="1"/>
</dbReference>
<dbReference type="GO" id="GO:0046872">
    <property type="term" value="F:metal ion binding"/>
    <property type="evidence" value="ECO:0007669"/>
    <property type="project" value="InterPro"/>
</dbReference>
<reference evidence="3 4" key="1">
    <citation type="submission" date="2017-02" db="EMBL/GenBank/DDBJ databases">
        <authorList>
            <person name="Peterson S.W."/>
        </authorList>
    </citation>
    <scope>NUCLEOTIDE SEQUENCE [LARGE SCALE GENOMIC DNA]</scope>
    <source>
        <strain evidence="3 4">ATCC 49788</strain>
    </source>
</reference>
<dbReference type="GO" id="GO:0008233">
    <property type="term" value="F:peptidase activity"/>
    <property type="evidence" value="ECO:0007669"/>
    <property type="project" value="UniProtKB-KW"/>
</dbReference>
<proteinExistence type="predicted"/>
<dbReference type="InterPro" id="IPR050361">
    <property type="entry name" value="MPP/UQCRC_Complex"/>
</dbReference>
<dbReference type="AlphaFoldDB" id="A0A1T4WIF6"/>
<evidence type="ECO:0000259" key="2">
    <source>
        <dbReference type="Pfam" id="PF05193"/>
    </source>
</evidence>
<organism evidence="3 4">
    <name type="scientific">Thiothrix eikelboomii</name>
    <dbReference type="NCBI Taxonomy" id="92487"/>
    <lineage>
        <taxon>Bacteria</taxon>
        <taxon>Pseudomonadati</taxon>
        <taxon>Pseudomonadota</taxon>
        <taxon>Gammaproteobacteria</taxon>
        <taxon>Thiotrichales</taxon>
        <taxon>Thiotrichaceae</taxon>
        <taxon>Thiothrix</taxon>
    </lineage>
</organism>